<dbReference type="Pfam" id="PF02326">
    <property type="entry name" value="YMF19"/>
    <property type="match status" value="1"/>
</dbReference>
<keyword evidence="2 7" id="KW-0812">Transmembrane</keyword>
<accession>A0A0A6ZJN6</accession>
<organism evidence="9">
    <name type="scientific">Gelidium elegans</name>
    <name type="common">Red alga</name>
    <dbReference type="NCBI Taxonomy" id="37200"/>
    <lineage>
        <taxon>Eukaryota</taxon>
        <taxon>Rhodophyta</taxon>
        <taxon>Florideophyceae</taxon>
        <taxon>Rhodymeniophycidae</taxon>
        <taxon>Gelidiales</taxon>
        <taxon>Gelidiaceae</taxon>
        <taxon>Gelidium</taxon>
    </lineage>
</organism>
<dbReference type="EMBL" id="KF290995">
    <property type="protein sequence ID" value="AGW30472.1"/>
    <property type="molecule type" value="Genomic_DNA"/>
</dbReference>
<dbReference type="GeneID" id="22834523"/>
<dbReference type="AlphaFoldDB" id="A0A0A6ZJN6"/>
<geneLocation type="mitochondrion" evidence="9"/>
<evidence type="ECO:0000256" key="6">
    <source>
        <dbReference type="ARBA" id="ARBA00023310"/>
    </source>
</evidence>
<dbReference type="GO" id="GO:0006754">
    <property type="term" value="P:ATP biosynthetic process"/>
    <property type="evidence" value="ECO:0007669"/>
    <property type="project" value="UniProtKB-KW"/>
</dbReference>
<keyword evidence="6" id="KW-0066">ATP synthesis</keyword>
<evidence type="ECO:0000256" key="2">
    <source>
        <dbReference type="ARBA" id="ARBA00022692"/>
    </source>
</evidence>
<evidence type="ECO:0000313" key="9">
    <source>
        <dbReference type="EMBL" id="AGW30472.1"/>
    </source>
</evidence>
<feature type="domain" description="ATP synthase YMF19-like N-terminal" evidence="8">
    <location>
        <begin position="2"/>
        <end position="69"/>
    </location>
</feature>
<comment type="subcellular location">
    <subcellularLocation>
        <location evidence="1">Mitochondrion membrane</location>
    </subcellularLocation>
</comment>
<dbReference type="RefSeq" id="YP_009114033.1">
    <property type="nucleotide sequence ID" value="NC_026053.1"/>
</dbReference>
<protein>
    <submittedName>
        <fullName evidence="9">ATP synthase F0 subunit 8</fullName>
    </submittedName>
</protein>
<sequence>MPQLDRIIIFPQVFWLLVIFTVFYIVLTHFFLPRFLKALKTRKEIVKVNELEALLVSKRSTDSQTKLRLLLLNHLSIVKKIFSLNPTLNISSAKSLNTQAVDELIGVMVKNSILFCNSQILDSIRIKVRSIYSK</sequence>
<evidence type="ECO:0000256" key="3">
    <source>
        <dbReference type="ARBA" id="ARBA00022989"/>
    </source>
</evidence>
<evidence type="ECO:0000256" key="5">
    <source>
        <dbReference type="ARBA" id="ARBA00023136"/>
    </source>
</evidence>
<dbReference type="GO" id="GO:0031966">
    <property type="term" value="C:mitochondrial membrane"/>
    <property type="evidence" value="ECO:0007669"/>
    <property type="project" value="UniProtKB-SubCell"/>
</dbReference>
<proteinExistence type="predicted"/>
<keyword evidence="4 9" id="KW-0496">Mitochondrion</keyword>
<gene>
    <name evidence="9" type="primary">atp8</name>
    <name evidence="9" type="ORF">Geli.eleg.mt.31</name>
</gene>
<evidence type="ECO:0000256" key="7">
    <source>
        <dbReference type="SAM" id="Phobius"/>
    </source>
</evidence>
<name>A0A0A6ZJN6_GELEL</name>
<keyword evidence="3 7" id="KW-1133">Transmembrane helix</keyword>
<dbReference type="InterPro" id="IPR003319">
    <property type="entry name" value="YMF19-like_N"/>
</dbReference>
<evidence type="ECO:0000256" key="1">
    <source>
        <dbReference type="ARBA" id="ARBA00004325"/>
    </source>
</evidence>
<evidence type="ECO:0000256" key="4">
    <source>
        <dbReference type="ARBA" id="ARBA00023128"/>
    </source>
</evidence>
<evidence type="ECO:0000259" key="8">
    <source>
        <dbReference type="Pfam" id="PF02326"/>
    </source>
</evidence>
<reference evidence="9" key="1">
    <citation type="submission" date="2013-06" db="EMBL/GenBank/DDBJ databases">
        <title>Complete mitochondrion genomes reveal florideophycean red algal diversity.</title>
        <authorList>
            <person name="Yang E.C."/>
            <person name="Kim K.M."/>
            <person name="Boo S.M."/>
            <person name="Yoon H.S."/>
        </authorList>
    </citation>
    <scope>NUCLEOTIDE SEQUENCE</scope>
</reference>
<feature type="transmembrane region" description="Helical" evidence="7">
    <location>
        <begin position="12"/>
        <end position="32"/>
    </location>
</feature>
<keyword evidence="5 7" id="KW-0472">Membrane</keyword>